<comment type="caution">
    <text evidence="2">The sequence shown here is derived from an EMBL/GenBank/DDBJ whole genome shotgun (WGS) entry which is preliminary data.</text>
</comment>
<feature type="transmembrane region" description="Helical" evidence="1">
    <location>
        <begin position="7"/>
        <end position="26"/>
    </location>
</feature>
<dbReference type="RefSeq" id="WP_344281318.1">
    <property type="nucleotide sequence ID" value="NZ_BAAAHV010000019.1"/>
</dbReference>
<reference evidence="3" key="1">
    <citation type="journal article" date="2019" name="Int. J. Syst. Evol. Microbiol.">
        <title>The Global Catalogue of Microorganisms (GCM) 10K type strain sequencing project: providing services to taxonomists for standard genome sequencing and annotation.</title>
        <authorList>
            <consortium name="The Broad Institute Genomics Platform"/>
            <consortium name="The Broad Institute Genome Sequencing Center for Infectious Disease"/>
            <person name="Wu L."/>
            <person name="Ma J."/>
        </authorList>
    </citation>
    <scope>NUCLEOTIDE SEQUENCE [LARGE SCALE GENOMIC DNA]</scope>
    <source>
        <strain evidence="3">CGMCC 4.7638</strain>
    </source>
</reference>
<dbReference type="Proteomes" id="UP001597542">
    <property type="component" value="Unassembled WGS sequence"/>
</dbReference>
<accession>A0ABW5IEY3</accession>
<feature type="transmembrane region" description="Helical" evidence="1">
    <location>
        <begin position="46"/>
        <end position="64"/>
    </location>
</feature>
<keyword evidence="1" id="KW-1133">Transmembrane helix</keyword>
<gene>
    <name evidence="2" type="ORF">ACFSUT_40040</name>
</gene>
<dbReference type="EMBL" id="JBHUKQ010000022">
    <property type="protein sequence ID" value="MFD2486520.1"/>
    <property type="molecule type" value="Genomic_DNA"/>
</dbReference>
<feature type="transmembrane region" description="Helical" evidence="1">
    <location>
        <begin position="76"/>
        <end position="100"/>
    </location>
</feature>
<keyword evidence="1" id="KW-0812">Transmembrane</keyword>
<evidence type="ECO:0000313" key="3">
    <source>
        <dbReference type="Proteomes" id="UP001597542"/>
    </source>
</evidence>
<sequence length="101" mass="10635">MDEKPSTRAATSALVLSILSWLVVVGTHPSRSRSLGDALYWEPVPVLGPLVLPLLAIVFGHVGLRRTRLGKGRGRAATALVLGYLALAFGAARFVGIVAAF</sequence>
<proteinExistence type="predicted"/>
<name>A0ABW5IEY3_9PSEU</name>
<keyword evidence="3" id="KW-1185">Reference proteome</keyword>
<evidence type="ECO:0008006" key="4">
    <source>
        <dbReference type="Google" id="ProtNLM"/>
    </source>
</evidence>
<evidence type="ECO:0000256" key="1">
    <source>
        <dbReference type="SAM" id="Phobius"/>
    </source>
</evidence>
<keyword evidence="1" id="KW-0472">Membrane</keyword>
<organism evidence="2 3">
    <name type="scientific">Amycolatopsis albidoflavus</name>
    <dbReference type="NCBI Taxonomy" id="102226"/>
    <lineage>
        <taxon>Bacteria</taxon>
        <taxon>Bacillati</taxon>
        <taxon>Actinomycetota</taxon>
        <taxon>Actinomycetes</taxon>
        <taxon>Pseudonocardiales</taxon>
        <taxon>Pseudonocardiaceae</taxon>
        <taxon>Amycolatopsis</taxon>
    </lineage>
</organism>
<evidence type="ECO:0000313" key="2">
    <source>
        <dbReference type="EMBL" id="MFD2486520.1"/>
    </source>
</evidence>
<protein>
    <recommendedName>
        <fullName evidence="4">DUF4190 domain-containing protein</fullName>
    </recommendedName>
</protein>